<accession>A0ABV8Q5J1</accession>
<evidence type="ECO:0008006" key="4">
    <source>
        <dbReference type="Google" id="ProtNLM"/>
    </source>
</evidence>
<reference evidence="3" key="1">
    <citation type="journal article" date="2019" name="Int. J. Syst. Evol. Microbiol.">
        <title>The Global Catalogue of Microorganisms (GCM) 10K type strain sequencing project: providing services to taxonomists for standard genome sequencing and annotation.</title>
        <authorList>
            <consortium name="The Broad Institute Genomics Platform"/>
            <consortium name="The Broad Institute Genome Sequencing Center for Infectious Disease"/>
            <person name="Wu L."/>
            <person name="Ma J."/>
        </authorList>
    </citation>
    <scope>NUCLEOTIDE SEQUENCE [LARGE SCALE GENOMIC DNA]</scope>
    <source>
        <strain evidence="3">CGMCC 1.10363</strain>
    </source>
</reference>
<evidence type="ECO:0000313" key="2">
    <source>
        <dbReference type="EMBL" id="MFC4243671.1"/>
    </source>
</evidence>
<name>A0ABV8Q5J1_9MICO</name>
<dbReference type="EMBL" id="JBHSCN010000005">
    <property type="protein sequence ID" value="MFC4243671.1"/>
    <property type="molecule type" value="Genomic_DNA"/>
</dbReference>
<feature type="chain" id="PRO_5046241663" description="DUF4439 domain-containing protein" evidence="1">
    <location>
        <begin position="22"/>
        <end position="137"/>
    </location>
</feature>
<comment type="caution">
    <text evidence="2">The sequence shown here is derived from an EMBL/GenBank/DDBJ whole genome shotgun (WGS) entry which is preliminary data.</text>
</comment>
<organism evidence="2 3">
    <name type="scientific">Gryllotalpicola reticulitermitis</name>
    <dbReference type="NCBI Taxonomy" id="1184153"/>
    <lineage>
        <taxon>Bacteria</taxon>
        <taxon>Bacillati</taxon>
        <taxon>Actinomycetota</taxon>
        <taxon>Actinomycetes</taxon>
        <taxon>Micrococcales</taxon>
        <taxon>Microbacteriaceae</taxon>
        <taxon>Gryllotalpicola</taxon>
    </lineage>
</organism>
<feature type="signal peptide" evidence="1">
    <location>
        <begin position="1"/>
        <end position="21"/>
    </location>
</feature>
<protein>
    <recommendedName>
        <fullName evidence="4">DUF4439 domain-containing protein</fullName>
    </recommendedName>
</protein>
<proteinExistence type="predicted"/>
<keyword evidence="3" id="KW-1185">Reference proteome</keyword>
<gene>
    <name evidence="2" type="ORF">ACFOYW_09825</name>
</gene>
<dbReference type="RefSeq" id="WP_390228751.1">
    <property type="nucleotide sequence ID" value="NZ_JBHSCN010000005.1"/>
</dbReference>
<evidence type="ECO:0000256" key="1">
    <source>
        <dbReference type="SAM" id="SignalP"/>
    </source>
</evidence>
<sequence length="137" mass="14457">MLYTSDFATAGMLAVALTLSAASSVAHRIAEEESARGQVPRRPAAPLTPNDIEALGRLSSALETHTVHEPAEPDQVIARHARAAAAAATGRAREMLVSLAESAQRSALAFLVDYSLLAGRWEAQSGLRMATPLVAQR</sequence>
<dbReference type="Proteomes" id="UP001595900">
    <property type="component" value="Unassembled WGS sequence"/>
</dbReference>
<keyword evidence="1" id="KW-0732">Signal</keyword>
<evidence type="ECO:0000313" key="3">
    <source>
        <dbReference type="Proteomes" id="UP001595900"/>
    </source>
</evidence>